<evidence type="ECO:0000313" key="2">
    <source>
        <dbReference type="Proteomes" id="UP000029227"/>
    </source>
</evidence>
<evidence type="ECO:0000313" key="1">
    <source>
        <dbReference type="EMBL" id="GAL08889.1"/>
    </source>
</evidence>
<comment type="caution">
    <text evidence="1">The sequence shown here is derived from an EMBL/GenBank/DDBJ whole genome shotgun (WGS) entry which is preliminary data.</text>
</comment>
<accession>A0A090R445</accession>
<proteinExistence type="predicted"/>
<dbReference type="Proteomes" id="UP000029227">
    <property type="component" value="Unassembled WGS sequence"/>
</dbReference>
<protein>
    <submittedName>
        <fullName evidence="1">Uncharacterized protein</fullName>
    </submittedName>
</protein>
<gene>
    <name evidence="1" type="ORF">JCM19237_729</name>
</gene>
<sequence length="37" mass="4260">MTHCRAPDLTECDFMLLFHHALLSHLRDILFALPPSP</sequence>
<reference evidence="1 2" key="1">
    <citation type="journal article" date="2014" name="Genome Announc.">
        <title>Draft Genome Sequences of Two Vibrionaceae Species, Vibrio ponticus C121 and Photobacterium aphoticum C119, Isolated as Coral Reef Microbiota.</title>
        <authorList>
            <person name="Al-saari N."/>
            <person name="Meirelles P.M."/>
            <person name="Mino S."/>
            <person name="Suda W."/>
            <person name="Oshima K."/>
            <person name="Hattori M."/>
            <person name="Ohkuma M."/>
            <person name="Thompson F.L."/>
            <person name="Gomez-Gil B."/>
            <person name="Sawabe T."/>
            <person name="Sawabe T."/>
        </authorList>
    </citation>
    <scope>NUCLEOTIDE SEQUENCE [LARGE SCALE GENOMIC DNA]</scope>
    <source>
        <strain evidence="1 2">JCM 19237</strain>
    </source>
</reference>
<dbReference type="EMBL" id="BBMN01000036">
    <property type="protein sequence ID" value="GAL08889.1"/>
    <property type="molecule type" value="Genomic_DNA"/>
</dbReference>
<name>A0A090R445_9GAMM</name>
<dbReference type="AlphaFoldDB" id="A0A090R445"/>
<organism evidence="1 2">
    <name type="scientific">Photobacterium aphoticum</name>
    <dbReference type="NCBI Taxonomy" id="754436"/>
    <lineage>
        <taxon>Bacteria</taxon>
        <taxon>Pseudomonadati</taxon>
        <taxon>Pseudomonadota</taxon>
        <taxon>Gammaproteobacteria</taxon>
        <taxon>Vibrionales</taxon>
        <taxon>Vibrionaceae</taxon>
        <taxon>Photobacterium</taxon>
    </lineage>
</organism>
<dbReference type="STRING" id="754436.JCM19237_729"/>